<gene>
    <name evidence="6" type="ORF">SDC9_53291</name>
</gene>
<dbReference type="PROSITE" id="PS50111">
    <property type="entry name" value="CHEMOTAXIS_TRANSDUC_2"/>
    <property type="match status" value="1"/>
</dbReference>
<organism evidence="6">
    <name type="scientific">bioreactor metagenome</name>
    <dbReference type="NCBI Taxonomy" id="1076179"/>
    <lineage>
        <taxon>unclassified sequences</taxon>
        <taxon>metagenomes</taxon>
        <taxon>ecological metagenomes</taxon>
    </lineage>
</organism>
<dbReference type="PANTHER" id="PTHR32089">
    <property type="entry name" value="METHYL-ACCEPTING CHEMOTAXIS PROTEIN MCPB"/>
    <property type="match status" value="1"/>
</dbReference>
<dbReference type="EMBL" id="VSSQ01001287">
    <property type="protein sequence ID" value="MPM06987.1"/>
    <property type="molecule type" value="Genomic_DNA"/>
</dbReference>
<dbReference type="InterPro" id="IPR003660">
    <property type="entry name" value="HAMP_dom"/>
</dbReference>
<dbReference type="GO" id="GO:0016020">
    <property type="term" value="C:membrane"/>
    <property type="evidence" value="ECO:0007669"/>
    <property type="project" value="InterPro"/>
</dbReference>
<feature type="domain" description="HAMP" evidence="5">
    <location>
        <begin position="235"/>
        <end position="287"/>
    </location>
</feature>
<evidence type="ECO:0000256" key="2">
    <source>
        <dbReference type="ARBA" id="ARBA00029447"/>
    </source>
</evidence>
<accession>A0A644WTH8</accession>
<evidence type="ECO:0008006" key="7">
    <source>
        <dbReference type="Google" id="ProtNLM"/>
    </source>
</evidence>
<dbReference type="AlphaFoldDB" id="A0A644WTH8"/>
<evidence type="ECO:0000313" key="6">
    <source>
        <dbReference type="EMBL" id="MPM06987.1"/>
    </source>
</evidence>
<proteinExistence type="inferred from homology"/>
<keyword evidence="3" id="KW-0472">Membrane</keyword>
<dbReference type="InterPro" id="IPR004089">
    <property type="entry name" value="MCPsignal_dom"/>
</dbReference>
<dbReference type="Pfam" id="PF00672">
    <property type="entry name" value="HAMP"/>
    <property type="match status" value="1"/>
</dbReference>
<sequence>MKKIRINKKRKKHKIAKENTKIKEKKIKKSKKMNTIGKKIFSITVSVTIIAMLILLSINVLIFRNLLNSIEKDVLSKGKNIKGSISTADIDTVIKDRATGSYDYKKLKSDLSNARSNENIIYASILTKGNEEKVEIIVDTANNLLNFSKKVESTTAIKDSFNGEIISTQFKDKDKTLIKAYYPIKDMNGKITALLEISEDITNIISARDVILVQLGVLSIILIIVYGIVSFILSTNINKNVRTVINGLITISDGDLTKVVEVKSNDEIKLIGNYINDLQLKISAMIDKILYLSNKELTDIEKLSQSSKEMAASSQEVTATIQEVDSNIYIQNEGAKEISNLLNGFEISIQEVKSLINETNHLLNNVNRQLSTNKEDLVMLKDSKTDIQNYSSYMNNELGELYYSLEKIKDIAIFIDSIADQTNLLALNASIEAARVGEAGRGFAVVANEIRKLAEEVKNSSLNIDNLLTTVIKEGNDVKNTSEIMNEKLSNQYGVIDKSILSFKEIVDQIIEIIPKMTDVNNKMDMVSSEKNMIIDSIEKSIVLLEEISHSSEEIKSFSEELSSMAQGVAEVGEELNASTNEKNMEINKFRIK</sequence>
<evidence type="ECO:0000256" key="1">
    <source>
        <dbReference type="ARBA" id="ARBA00023224"/>
    </source>
</evidence>
<keyword evidence="1" id="KW-0807">Transducer</keyword>
<dbReference type="Gene3D" id="1.10.287.950">
    <property type="entry name" value="Methyl-accepting chemotaxis protein"/>
    <property type="match status" value="1"/>
</dbReference>
<dbReference type="InterPro" id="IPR004090">
    <property type="entry name" value="Chemotax_Me-accpt_rcpt"/>
</dbReference>
<dbReference type="CDD" id="cd06225">
    <property type="entry name" value="HAMP"/>
    <property type="match status" value="1"/>
</dbReference>
<dbReference type="PRINTS" id="PR00260">
    <property type="entry name" value="CHEMTRNSDUCR"/>
</dbReference>
<dbReference type="GO" id="GO:0006935">
    <property type="term" value="P:chemotaxis"/>
    <property type="evidence" value="ECO:0007669"/>
    <property type="project" value="InterPro"/>
</dbReference>
<dbReference type="GO" id="GO:0007165">
    <property type="term" value="P:signal transduction"/>
    <property type="evidence" value="ECO:0007669"/>
    <property type="project" value="UniProtKB-KW"/>
</dbReference>
<feature type="transmembrane region" description="Helical" evidence="3">
    <location>
        <begin position="40"/>
        <end position="63"/>
    </location>
</feature>
<dbReference type="SMART" id="SM00283">
    <property type="entry name" value="MA"/>
    <property type="match status" value="1"/>
</dbReference>
<feature type="transmembrane region" description="Helical" evidence="3">
    <location>
        <begin position="211"/>
        <end position="233"/>
    </location>
</feature>
<evidence type="ECO:0000256" key="3">
    <source>
        <dbReference type="SAM" id="Phobius"/>
    </source>
</evidence>
<evidence type="ECO:0000259" key="4">
    <source>
        <dbReference type="PROSITE" id="PS50111"/>
    </source>
</evidence>
<comment type="similarity">
    <text evidence="2">Belongs to the methyl-accepting chemotaxis (MCP) protein family.</text>
</comment>
<comment type="caution">
    <text evidence="6">The sequence shown here is derived from an EMBL/GenBank/DDBJ whole genome shotgun (WGS) entry which is preliminary data.</text>
</comment>
<protein>
    <recommendedName>
        <fullName evidence="7">Methyl-accepting chemotaxis protein</fullName>
    </recommendedName>
</protein>
<dbReference type="PANTHER" id="PTHR32089:SF112">
    <property type="entry name" value="LYSOZYME-LIKE PROTEIN-RELATED"/>
    <property type="match status" value="1"/>
</dbReference>
<evidence type="ECO:0000259" key="5">
    <source>
        <dbReference type="PROSITE" id="PS50885"/>
    </source>
</evidence>
<feature type="domain" description="Methyl-accepting transducer" evidence="4">
    <location>
        <begin position="306"/>
        <end position="546"/>
    </location>
</feature>
<keyword evidence="3" id="KW-1133">Transmembrane helix</keyword>
<reference evidence="6" key="1">
    <citation type="submission" date="2019-08" db="EMBL/GenBank/DDBJ databases">
        <authorList>
            <person name="Kucharzyk K."/>
            <person name="Murdoch R.W."/>
            <person name="Higgins S."/>
            <person name="Loffler F."/>
        </authorList>
    </citation>
    <scope>NUCLEOTIDE SEQUENCE</scope>
</reference>
<dbReference type="GO" id="GO:0004888">
    <property type="term" value="F:transmembrane signaling receptor activity"/>
    <property type="evidence" value="ECO:0007669"/>
    <property type="project" value="InterPro"/>
</dbReference>
<dbReference type="SMART" id="SM00304">
    <property type="entry name" value="HAMP"/>
    <property type="match status" value="1"/>
</dbReference>
<dbReference type="Pfam" id="PF00015">
    <property type="entry name" value="MCPsignal"/>
    <property type="match status" value="1"/>
</dbReference>
<keyword evidence="3" id="KW-0812">Transmembrane</keyword>
<dbReference type="SUPFAM" id="SSF58104">
    <property type="entry name" value="Methyl-accepting chemotaxis protein (MCP) signaling domain"/>
    <property type="match status" value="1"/>
</dbReference>
<name>A0A644WTH8_9ZZZZ</name>
<dbReference type="PROSITE" id="PS50885">
    <property type="entry name" value="HAMP"/>
    <property type="match status" value="1"/>
</dbReference>